<reference evidence="3" key="2">
    <citation type="journal article" date="2020" name="Microorganisms">
        <title>Osmotic Adaptation and Compatible Solute Biosynthesis of Phototrophic Bacteria as Revealed from Genome Analyses.</title>
        <authorList>
            <person name="Imhoff J.F."/>
            <person name="Rahn T."/>
            <person name="Kunzel S."/>
            <person name="Keller A."/>
            <person name="Neulinger S.C."/>
        </authorList>
    </citation>
    <scope>NUCLEOTIDE SEQUENCE</scope>
    <source>
        <strain evidence="3">DSM 4395</strain>
    </source>
</reference>
<feature type="non-terminal residue" evidence="3">
    <location>
        <position position="55"/>
    </location>
</feature>
<dbReference type="Proteomes" id="UP001296967">
    <property type="component" value="Unassembled WGS sequence"/>
</dbReference>
<evidence type="ECO:0000313" key="4">
    <source>
        <dbReference type="Proteomes" id="UP001296967"/>
    </source>
</evidence>
<keyword evidence="1" id="KW-0472">Membrane</keyword>
<dbReference type="AlphaFoldDB" id="A0AAJ0UFU3"/>
<feature type="domain" description="H repeat-associated protein N-terminal" evidence="2">
    <location>
        <begin position="12"/>
        <end position="55"/>
    </location>
</feature>
<comment type="caution">
    <text evidence="3">The sequence shown here is derived from an EMBL/GenBank/DDBJ whole genome shotgun (WGS) entry which is preliminary data.</text>
</comment>
<dbReference type="RefSeq" id="WP_201245299.1">
    <property type="nucleotide sequence ID" value="NZ_NHSF01000055.1"/>
</dbReference>
<keyword evidence="1" id="KW-1133">Transmembrane helix</keyword>
<dbReference type="InterPro" id="IPR032806">
    <property type="entry name" value="YbfD_N"/>
</dbReference>
<reference evidence="3" key="1">
    <citation type="submission" date="2017-05" db="EMBL/GenBank/DDBJ databases">
        <authorList>
            <person name="Imhoff J.F."/>
            <person name="Rahn T."/>
            <person name="Kuenzel S."/>
            <person name="Neulinger S.C."/>
        </authorList>
    </citation>
    <scope>NUCLEOTIDE SEQUENCE</scope>
    <source>
        <strain evidence="3">DSM 4395</strain>
    </source>
</reference>
<keyword evidence="4" id="KW-1185">Reference proteome</keyword>
<gene>
    <name evidence="3" type="ORF">CCR82_09045</name>
</gene>
<sequence length="55" mass="5929">MDDLSVERSIASHFAALEDPRCQIQRRHLLSEMMVIAIAAALSGADGWVGVATFA</sequence>
<feature type="transmembrane region" description="Helical" evidence="1">
    <location>
        <begin position="33"/>
        <end position="54"/>
    </location>
</feature>
<dbReference type="Pfam" id="PF13808">
    <property type="entry name" value="DDE_Tnp_1_assoc"/>
    <property type="match status" value="1"/>
</dbReference>
<evidence type="ECO:0000256" key="1">
    <source>
        <dbReference type="SAM" id="Phobius"/>
    </source>
</evidence>
<evidence type="ECO:0000313" key="3">
    <source>
        <dbReference type="EMBL" id="MBK5930663.1"/>
    </source>
</evidence>
<keyword evidence="1" id="KW-0812">Transmembrane</keyword>
<proteinExistence type="predicted"/>
<protein>
    <recommendedName>
        <fullName evidence="2">H repeat-associated protein N-terminal domain-containing protein</fullName>
    </recommendedName>
</protein>
<evidence type="ECO:0000259" key="2">
    <source>
        <dbReference type="Pfam" id="PF13808"/>
    </source>
</evidence>
<organism evidence="3 4">
    <name type="scientific">Halochromatium salexigens</name>
    <name type="common">Chromatium salexigens</name>
    <dbReference type="NCBI Taxonomy" id="49447"/>
    <lineage>
        <taxon>Bacteria</taxon>
        <taxon>Pseudomonadati</taxon>
        <taxon>Pseudomonadota</taxon>
        <taxon>Gammaproteobacteria</taxon>
        <taxon>Chromatiales</taxon>
        <taxon>Chromatiaceae</taxon>
        <taxon>Halochromatium</taxon>
    </lineage>
</organism>
<name>A0AAJ0UFU3_HALSE</name>
<accession>A0AAJ0UFU3</accession>
<dbReference type="EMBL" id="NHSF01000055">
    <property type="protein sequence ID" value="MBK5930663.1"/>
    <property type="molecule type" value="Genomic_DNA"/>
</dbReference>